<evidence type="ECO:0000313" key="3">
    <source>
        <dbReference type="EMBL" id="AXA38610.1"/>
    </source>
</evidence>
<dbReference type="Proteomes" id="UP000251166">
    <property type="component" value="Chromosome"/>
</dbReference>
<accession>A0A2Z4YB58</accession>
<name>A0A2Z4YB58_RHILE</name>
<reference evidence="3 4" key="1">
    <citation type="submission" date="2018-07" db="EMBL/GenBank/DDBJ databases">
        <title>Rhizobium leguminosarum strain:ATCC 14479 Genome sequencing and assembly.</title>
        <authorList>
            <person name="Chakraborty R."/>
        </authorList>
    </citation>
    <scope>NUCLEOTIDE SEQUENCE [LARGE SCALE GENOMIC DNA]</scope>
    <source>
        <strain evidence="3 4">ATCC 14479</strain>
    </source>
</reference>
<proteinExistence type="predicted"/>
<dbReference type="InterPro" id="IPR011953">
    <property type="entry name" value="Cobalto_CobN"/>
</dbReference>
<sequence>MHLLLAQQGTISDGEEAIDLGQTPGDILFLSAADTELAAIAAAHRDRRTAPSLRLASLMSLKHPMSVDTYVERTARHAKLIIVRALGGASYFHYALEALHAAAARAGALIAVLPGDARPDAGLVPFSNVDLDDLNALWAYLIEGGDANARAFLDYAGAMLSGTEKPAPAVPLMKAGIWWPGRGLIGIEEWRRVVLEMSSGAGMLAEEGFDPPTVAISFYRALVQSGETGPIEALVEALAALGLRPLPVFAYSLKDPISTGILESVFLALKPDVVINTTGFAVSAPGADRQPTVLEAHEAIVLQAILSASSREAWAASPQGLSARDLGMNVALPEVDGRVLARAVSFKTAARYDALVETNIVASQADAGRVRYTAELAANWARLRKTSAGDRRIALVMANYPNRDGRLGNGVGLDTPAGTVEVLKAMRAAGYPVAEIPADGDALILHLMEGPTNSGSDGKIIRETLSLSLYNSFLESLPSKIQDEVRVRWGDPEDDPYFREGVFALPFARFGEVLVGIQPARGYNIDPKESYHSPDLVPPHGYLAFYAFLRREFGAHAIIHMGKHGNLEWLPGKALALSESCYPEAILGPLPHLYPFIVNDPGEGTQAKRRSAAVIIDHLTPPLTRAESYGPLKDLEALVDEYYEASGGDPRRIRLLSRQILELVADIGLDRDAGIASGESEGEALKKLDAYLCDLKEMQIRDGLHVFGVSPEGRLLTDLTVALARVPRGLGEGGDASLQRAIAVDAFVNPSPAPPHKGEGLAGRTVSTSALVAEVAASAAVSPSHLWGGVGEGSSFDPLDTDMAAVWAGPRPNILADVLDAPWRTNGDAVERIELLAAKFVSGEMECPADWKATQAVLSEIETRLKPSILACGPAEIAGLLAGLDGRFVAPGPSGAPTRGRPDVLPTGRNFYSVDSRAVPTPAAYELGKKSAELLVRRYVQDHGEWPVSFGLTAWGTSNMRTGGDDIAQALALIGVKPLWDMSSRRVTGYEIIPPAMLGRPRVDVTLRISGFFRDAFPEQIALFDKAIRAVGALEEDEADNPIATRMRGEAARLGAAGLDEVSAKRRAGYRVFGSKPGAYGAGLQALIDEKGWERRADLAEAYLVWGSYAYGAGEEGKAERGLFEERLRSVQAVIQNQDNREHDLLDSDDYYQFEGGMAAAAEQLAGARPSIYHNDHSRPEKPVIRSLEEEIGRVVRGRVVNPKWIAGIMRHGYKGAAEIAATVDYLFAFSATTGAVGAHHFEAVYQAFVADAGVRDFMIEKNPAAYNEMKERLLEAIDRSLWTPRSNSARFDLAARQQNEVNQ</sequence>
<dbReference type="GO" id="GO:0009236">
    <property type="term" value="P:cobalamin biosynthetic process"/>
    <property type="evidence" value="ECO:0007669"/>
    <property type="project" value="UniProtKB-UniRule"/>
</dbReference>
<dbReference type="EC" id="6.6.1.2" evidence="1"/>
<gene>
    <name evidence="3" type="ORF">DLJ82_1004</name>
</gene>
<keyword evidence="3" id="KW-0436">Ligase</keyword>
<dbReference type="GO" id="GO:0051116">
    <property type="term" value="F:cobaltochelatase activity"/>
    <property type="evidence" value="ECO:0007669"/>
    <property type="project" value="UniProtKB-UniRule"/>
</dbReference>
<dbReference type="InterPro" id="IPR003672">
    <property type="entry name" value="CobN/Mg_chltase"/>
</dbReference>
<dbReference type="NCBIfam" id="TIGR02257">
    <property type="entry name" value="cobalto_cobN"/>
    <property type="match status" value="1"/>
</dbReference>
<dbReference type="CDD" id="cd10150">
    <property type="entry name" value="CobN_like"/>
    <property type="match status" value="1"/>
</dbReference>
<dbReference type="Pfam" id="PF02514">
    <property type="entry name" value="CobN-Mg_chel"/>
    <property type="match status" value="1"/>
</dbReference>
<dbReference type="PANTHER" id="PTHR44119">
    <property type="entry name" value="MAGNESIUM-CHELATASE SUBUNIT CHLH, CHLOROPLASTIC"/>
    <property type="match status" value="1"/>
</dbReference>
<feature type="domain" description="CobN/magnesium chelatase" evidence="2">
    <location>
        <begin position="138"/>
        <end position="1288"/>
    </location>
</feature>
<dbReference type="PANTHER" id="PTHR44119:SF4">
    <property type="entry name" value="AEROBIC COBALTOCHELATASE SUBUNIT COBN"/>
    <property type="match status" value="1"/>
</dbReference>
<protein>
    <recommendedName>
        <fullName evidence="1">Cobaltochelatase subunit CobN</fullName>
        <ecNumber evidence="1">6.6.1.2</ecNumber>
    </recommendedName>
</protein>
<evidence type="ECO:0000313" key="4">
    <source>
        <dbReference type="Proteomes" id="UP000251166"/>
    </source>
</evidence>
<dbReference type="EMBL" id="CP030760">
    <property type="protein sequence ID" value="AXA38610.1"/>
    <property type="molecule type" value="Genomic_DNA"/>
</dbReference>
<organism evidence="3 4">
    <name type="scientific">Rhizobium leguminosarum</name>
    <dbReference type="NCBI Taxonomy" id="384"/>
    <lineage>
        <taxon>Bacteria</taxon>
        <taxon>Pseudomonadati</taxon>
        <taxon>Pseudomonadota</taxon>
        <taxon>Alphaproteobacteria</taxon>
        <taxon>Hyphomicrobiales</taxon>
        <taxon>Rhizobiaceae</taxon>
        <taxon>Rhizobium/Agrobacterium group</taxon>
        <taxon>Rhizobium</taxon>
    </lineage>
</organism>
<evidence type="ECO:0000256" key="1">
    <source>
        <dbReference type="NCBIfam" id="TIGR02257"/>
    </source>
</evidence>
<dbReference type="RefSeq" id="WP_112903572.1">
    <property type="nucleotide sequence ID" value="NZ_CP030760.1"/>
</dbReference>
<evidence type="ECO:0000259" key="2">
    <source>
        <dbReference type="Pfam" id="PF02514"/>
    </source>
</evidence>